<gene>
    <name evidence="2" type="ORF">NCTC13645_02563</name>
</gene>
<evidence type="ECO:0000256" key="1">
    <source>
        <dbReference type="SAM" id="MobiDB-lite"/>
    </source>
</evidence>
<sequence length="45" mass="5333">MTMKRKLEDQIIGKIDNQHKDQTKEVHKSKPKPCKPKAKTQVVRY</sequence>
<proteinExistence type="predicted"/>
<name>A0A380P986_WEIVI</name>
<accession>A0A380P986</accession>
<evidence type="ECO:0000313" key="3">
    <source>
        <dbReference type="Proteomes" id="UP000254621"/>
    </source>
</evidence>
<evidence type="ECO:0000313" key="2">
    <source>
        <dbReference type="EMBL" id="SUP61407.1"/>
    </source>
</evidence>
<protein>
    <submittedName>
        <fullName evidence="2">Uncharacterized protein</fullName>
    </submittedName>
</protein>
<feature type="compositionally biased region" description="Basic residues" evidence="1">
    <location>
        <begin position="29"/>
        <end position="38"/>
    </location>
</feature>
<dbReference type="AlphaFoldDB" id="A0A380P986"/>
<dbReference type="Proteomes" id="UP000254621">
    <property type="component" value="Unassembled WGS sequence"/>
</dbReference>
<reference evidence="2 3" key="1">
    <citation type="submission" date="2018-06" db="EMBL/GenBank/DDBJ databases">
        <authorList>
            <consortium name="Pathogen Informatics"/>
            <person name="Doyle S."/>
        </authorList>
    </citation>
    <scope>NUCLEOTIDE SEQUENCE [LARGE SCALE GENOMIC DNA]</scope>
    <source>
        <strain evidence="2 3">NCTC13645</strain>
    </source>
</reference>
<feature type="region of interest" description="Disordered" evidence="1">
    <location>
        <begin position="1"/>
        <end position="45"/>
    </location>
</feature>
<dbReference type="EMBL" id="UHIV01000007">
    <property type="protein sequence ID" value="SUP61407.1"/>
    <property type="molecule type" value="Genomic_DNA"/>
</dbReference>
<feature type="compositionally biased region" description="Basic and acidic residues" evidence="1">
    <location>
        <begin position="1"/>
        <end position="28"/>
    </location>
</feature>
<organism evidence="2 3">
    <name type="scientific">Weissella viridescens</name>
    <name type="common">Lactobacillus viridescens</name>
    <dbReference type="NCBI Taxonomy" id="1629"/>
    <lineage>
        <taxon>Bacteria</taxon>
        <taxon>Bacillati</taxon>
        <taxon>Bacillota</taxon>
        <taxon>Bacilli</taxon>
        <taxon>Lactobacillales</taxon>
        <taxon>Lactobacillaceae</taxon>
        <taxon>Weissella</taxon>
    </lineage>
</organism>